<dbReference type="Pfam" id="PF00933">
    <property type="entry name" value="Glyco_hydro_3"/>
    <property type="match status" value="1"/>
</dbReference>
<dbReference type="GO" id="GO:0046556">
    <property type="term" value="F:alpha-L-arabinofuranosidase activity"/>
    <property type="evidence" value="ECO:0007669"/>
    <property type="project" value="TreeGrafter"/>
</dbReference>
<dbReference type="SUPFAM" id="SSF51445">
    <property type="entry name" value="(Trans)glycosidases"/>
    <property type="match status" value="1"/>
</dbReference>
<organism evidence="5 6">
    <name type="scientific">Candidatus Mediterraneibacter faecavium</name>
    <dbReference type="NCBI Taxonomy" id="2838668"/>
    <lineage>
        <taxon>Bacteria</taxon>
        <taxon>Bacillati</taxon>
        <taxon>Bacillota</taxon>
        <taxon>Clostridia</taxon>
        <taxon>Lachnospirales</taxon>
        <taxon>Lachnospiraceae</taxon>
        <taxon>Mediterraneibacter</taxon>
    </lineage>
</organism>
<feature type="domain" description="Fibronectin type III-like" evidence="4">
    <location>
        <begin position="610"/>
        <end position="679"/>
    </location>
</feature>
<evidence type="ECO:0000256" key="2">
    <source>
        <dbReference type="ARBA" id="ARBA00022729"/>
    </source>
</evidence>
<dbReference type="InterPro" id="IPR017853">
    <property type="entry name" value="GH"/>
</dbReference>
<reference evidence="5" key="1">
    <citation type="journal article" date="2021" name="PeerJ">
        <title>Extensive microbial diversity within the chicken gut microbiome revealed by metagenomics and culture.</title>
        <authorList>
            <person name="Gilroy R."/>
            <person name="Ravi A."/>
            <person name="Getino M."/>
            <person name="Pursley I."/>
            <person name="Horton D.L."/>
            <person name="Alikhan N.F."/>
            <person name="Baker D."/>
            <person name="Gharbi K."/>
            <person name="Hall N."/>
            <person name="Watson M."/>
            <person name="Adriaenssens E.M."/>
            <person name="Foster-Nyarko E."/>
            <person name="Jarju S."/>
            <person name="Secka A."/>
            <person name="Antonio M."/>
            <person name="Oren A."/>
            <person name="Chaudhuri R.R."/>
            <person name="La Ragione R."/>
            <person name="Hildebrand F."/>
            <person name="Pallen M.J."/>
        </authorList>
    </citation>
    <scope>NUCLEOTIDE SEQUENCE</scope>
    <source>
        <strain evidence="5">CHK196-7946</strain>
    </source>
</reference>
<dbReference type="GO" id="GO:0031222">
    <property type="term" value="P:arabinan catabolic process"/>
    <property type="evidence" value="ECO:0007669"/>
    <property type="project" value="TreeGrafter"/>
</dbReference>
<dbReference type="SUPFAM" id="SSF52279">
    <property type="entry name" value="Beta-D-glucan exohydrolase, C-terminal domain"/>
    <property type="match status" value="1"/>
</dbReference>
<keyword evidence="3 5" id="KW-0378">Hydrolase</keyword>
<proteinExistence type="inferred from homology"/>
<protein>
    <submittedName>
        <fullName evidence="5">Glycoside hydrolase family 3 C-terminal domain-containing protein</fullName>
    </submittedName>
</protein>
<dbReference type="Pfam" id="PF01915">
    <property type="entry name" value="Glyco_hydro_3_C"/>
    <property type="match status" value="1"/>
</dbReference>
<dbReference type="Gene3D" id="3.40.50.1700">
    <property type="entry name" value="Glycoside hydrolase family 3 C-terminal domain"/>
    <property type="match status" value="1"/>
</dbReference>
<comment type="caution">
    <text evidence="5">The sequence shown here is derived from an EMBL/GenBank/DDBJ whole genome shotgun (WGS) entry which is preliminary data.</text>
</comment>
<evidence type="ECO:0000313" key="6">
    <source>
        <dbReference type="Proteomes" id="UP000823902"/>
    </source>
</evidence>
<dbReference type="Pfam" id="PF14310">
    <property type="entry name" value="Fn3-like"/>
    <property type="match status" value="1"/>
</dbReference>
<dbReference type="PANTHER" id="PTHR42721:SF3">
    <property type="entry name" value="BETA-D-XYLOSIDASE 5-RELATED"/>
    <property type="match status" value="1"/>
</dbReference>
<dbReference type="Gene3D" id="2.60.40.10">
    <property type="entry name" value="Immunoglobulins"/>
    <property type="match status" value="1"/>
</dbReference>
<dbReference type="InterPro" id="IPR036881">
    <property type="entry name" value="Glyco_hydro_3_C_sf"/>
</dbReference>
<dbReference type="GO" id="GO:0009044">
    <property type="term" value="F:xylan 1,4-beta-xylosidase activity"/>
    <property type="evidence" value="ECO:0007669"/>
    <property type="project" value="InterPro"/>
</dbReference>
<dbReference type="InterPro" id="IPR044993">
    <property type="entry name" value="BXL"/>
</dbReference>
<dbReference type="InterPro" id="IPR013783">
    <property type="entry name" value="Ig-like_fold"/>
</dbReference>
<sequence>MDKKEAAAQAKELVGKMTIEEKISQLKYDAPSIPKLNIPAYNWWNEGLHGVARAGTATIYPQAIALAAMFDRELVRKIADQIAEECRAKYNACSEEADRDIYKGLTLWCPNINIFRDPRWGRGQETFGEDPYLTQELGVAFVRGLQGNGKYLKTAACAKHFAVHSGPERLRHEFDAHVTRKDMAETYLPAFEAVVKDADVAGIMGAYNRVNGVPCCGNRELIQGLLRKKWGFSGYFVSDCWAIRDFHTHHGVTDTPEQSAAMALGAGCDLNCGCTYLRIFQAYKKGMVKEEQITRAAEHLMTIRIMLGEFDEENEYNKIPYDAVECREHLDTAEEAAGKGCVLLKNTGILPLNKKNIRRIGVIGPNADSKASLIGNYYGTSSEYITLLQGIKREVGDEVKVLYSAGCHISRDRIEPLAWRQDRISEARTVAKNSDIIILHLGLDESLEGEEGDDSNSYASGDKADLNLPQVQEELLREVVKTGKPVVLCVSSGSALNLNYAETHCEAILQVWYPGARGGKSISDILFGRYSPSGKLPVTFYKSADQLPPFEDYSMKGRTYRYITEEPLYPFGYGLTYGKILVDDIDAVREGEGIRVSVGLKNTGKISTHEVVQIYLKNLDSEYAEENYHLCGFERVHIMAGQSGQVSVFIEKEAFYVTDDQGKRFIDGNRYRLYAGLHQPDKRSCELSGDEVRYLDIRL</sequence>
<dbReference type="InterPro" id="IPR026891">
    <property type="entry name" value="Fn3-like"/>
</dbReference>
<dbReference type="PRINTS" id="PR00133">
    <property type="entry name" value="GLHYDRLASE3"/>
</dbReference>
<dbReference type="InterPro" id="IPR002772">
    <property type="entry name" value="Glyco_hydro_3_C"/>
</dbReference>
<dbReference type="SMART" id="SM01217">
    <property type="entry name" value="Fn3_like"/>
    <property type="match status" value="1"/>
</dbReference>
<dbReference type="PANTHER" id="PTHR42721">
    <property type="entry name" value="SUGAR HYDROLASE-RELATED"/>
    <property type="match status" value="1"/>
</dbReference>
<evidence type="ECO:0000256" key="3">
    <source>
        <dbReference type="ARBA" id="ARBA00022801"/>
    </source>
</evidence>
<dbReference type="EMBL" id="DWVY01000062">
    <property type="protein sequence ID" value="HJC75708.1"/>
    <property type="molecule type" value="Genomic_DNA"/>
</dbReference>
<dbReference type="InterPro" id="IPR036962">
    <property type="entry name" value="Glyco_hydro_3_N_sf"/>
</dbReference>
<gene>
    <name evidence="5" type="ORF">H9697_12335</name>
</gene>
<dbReference type="InterPro" id="IPR001764">
    <property type="entry name" value="Glyco_hydro_3_N"/>
</dbReference>
<dbReference type="Gene3D" id="3.20.20.300">
    <property type="entry name" value="Glycoside hydrolase, family 3, N-terminal domain"/>
    <property type="match status" value="1"/>
</dbReference>
<reference evidence="5" key="2">
    <citation type="submission" date="2021-04" db="EMBL/GenBank/DDBJ databases">
        <authorList>
            <person name="Gilroy R."/>
        </authorList>
    </citation>
    <scope>NUCLEOTIDE SEQUENCE</scope>
    <source>
        <strain evidence="5">CHK196-7946</strain>
    </source>
</reference>
<evidence type="ECO:0000313" key="5">
    <source>
        <dbReference type="EMBL" id="HJC75708.1"/>
    </source>
</evidence>
<comment type="similarity">
    <text evidence="1">Belongs to the glycosyl hydrolase 3 family.</text>
</comment>
<dbReference type="Proteomes" id="UP000823902">
    <property type="component" value="Unassembled WGS sequence"/>
</dbReference>
<name>A0A9D2QA43_9FIRM</name>
<keyword evidence="2" id="KW-0732">Signal</keyword>
<evidence type="ECO:0000256" key="1">
    <source>
        <dbReference type="ARBA" id="ARBA00005336"/>
    </source>
</evidence>
<evidence type="ECO:0000259" key="4">
    <source>
        <dbReference type="SMART" id="SM01217"/>
    </source>
</evidence>
<dbReference type="AlphaFoldDB" id="A0A9D2QA43"/>
<dbReference type="GO" id="GO:0045493">
    <property type="term" value="P:xylan catabolic process"/>
    <property type="evidence" value="ECO:0007669"/>
    <property type="project" value="InterPro"/>
</dbReference>
<accession>A0A9D2QA43</accession>